<keyword evidence="11" id="KW-1185">Reference proteome</keyword>
<dbReference type="GO" id="GO:0006398">
    <property type="term" value="P:mRNA 3'-end processing by stem-loop binding and cleavage"/>
    <property type="evidence" value="ECO:0007669"/>
    <property type="project" value="InterPro"/>
</dbReference>
<dbReference type="FunFam" id="3.60.15.10:FF:000008">
    <property type="entry name" value="Cleavage and polyadenylation specificity factor subunit 2"/>
    <property type="match status" value="1"/>
</dbReference>
<evidence type="ECO:0000256" key="2">
    <source>
        <dbReference type="ARBA" id="ARBA00010624"/>
    </source>
</evidence>
<dbReference type="OrthoDB" id="64353at2759"/>
<evidence type="ECO:0000313" key="10">
    <source>
        <dbReference type="EMBL" id="KAF6032670.1"/>
    </source>
</evidence>
<dbReference type="Pfam" id="PF10996">
    <property type="entry name" value="Beta-Casp"/>
    <property type="match status" value="1"/>
</dbReference>
<gene>
    <name evidence="10" type="ORF">EB796_009011</name>
</gene>
<dbReference type="GO" id="GO:0003723">
    <property type="term" value="F:RNA binding"/>
    <property type="evidence" value="ECO:0007669"/>
    <property type="project" value="UniProtKB-KW"/>
</dbReference>
<evidence type="ECO:0000256" key="5">
    <source>
        <dbReference type="ARBA" id="ARBA00023242"/>
    </source>
</evidence>
<dbReference type="InterPro" id="IPR011108">
    <property type="entry name" value="RMMBL"/>
</dbReference>
<sequence length="631" mass="71817">MAIIIIKLVLRATISLWANITCGDMTSIIKFTALQGALDEGPLAYHLQIDDFNLLLDCGWDEDFTEEKLQPLISVCGKLDAVLLTYPDLYHLGAIPYLVGKGHLTCPVYATMPVNKMGQLFMYDLYLSRHNYEEFDLFTLDDIDNAFDKMVTLKYSQTVSFSGTGQGIRAIPLAAGHMIGGAIWRIVKDGDEDIVYAVDFNHKKERHLNGCSFDALSRPSLLITDAFNANVQQEKRRDKDGRLLTEMIQALRRKGNVLVAVDTAGRSLELIQLLETLWRNPESGLMVYSIALLNNVCYNVLEFAKSQMEWMSDKIIRSFEDKRNNPFNFRHIKCCHTMADVDQLPEPKVVLTSVPDLQSGFSRELFVRWCENPQNSIILTSQTSSSTLSRQLIDSPSVKQLHINVKSRVKLDGEELAEYHKKKMEEKMEEERLRAEHEDQEDSESELSDEEPEAHIPGEKQDQHDLLLTNTHTKSRSGFFKQAKKMFPMFPYVEEVLKWDQYGEIIKLENFQFSEVKLVDPPLQMAPSLELEPGRAEEIMEVDEEVTGVEDDNIPTKCVATPRTLNIAAKIVYIDFEGRSDNKSVKELLEKMKPRQLILIHGTQDSTMSLAKYCRDNEVCLGEIFTPGVGE</sequence>
<feature type="chain" id="PRO_5029481315" description="Cleavage and polyadenylation specificity factor subunit 2" evidence="8">
    <location>
        <begin position="19"/>
        <end position="631"/>
    </location>
</feature>
<name>A0A7J7K201_BUGNE</name>
<dbReference type="AlphaFoldDB" id="A0A7J7K201"/>
<dbReference type="GO" id="GO:0005847">
    <property type="term" value="C:mRNA cleavage and polyadenylation specificity factor complex"/>
    <property type="evidence" value="ECO:0007669"/>
    <property type="project" value="InterPro"/>
</dbReference>
<dbReference type="Pfam" id="PF16661">
    <property type="entry name" value="Lactamase_B_6"/>
    <property type="match status" value="1"/>
</dbReference>
<dbReference type="InterPro" id="IPR027075">
    <property type="entry name" value="CPSF2"/>
</dbReference>
<evidence type="ECO:0000256" key="1">
    <source>
        <dbReference type="ARBA" id="ARBA00004123"/>
    </source>
</evidence>
<evidence type="ECO:0000256" key="6">
    <source>
        <dbReference type="RuleBase" id="RU365006"/>
    </source>
</evidence>
<accession>A0A7J7K201</accession>
<dbReference type="EMBL" id="VXIV02001490">
    <property type="protein sequence ID" value="KAF6032670.1"/>
    <property type="molecule type" value="Genomic_DNA"/>
</dbReference>
<dbReference type="SMART" id="SM01027">
    <property type="entry name" value="Beta-Casp"/>
    <property type="match status" value="1"/>
</dbReference>
<dbReference type="InterPro" id="IPR001279">
    <property type="entry name" value="Metallo-B-lactamas"/>
</dbReference>
<evidence type="ECO:0000313" key="11">
    <source>
        <dbReference type="Proteomes" id="UP000593567"/>
    </source>
</evidence>
<dbReference type="Gene3D" id="3.60.15.10">
    <property type="entry name" value="Ribonuclease Z/Hydroxyacylglutathione hydrolase-like"/>
    <property type="match status" value="1"/>
</dbReference>
<dbReference type="CDD" id="cd16293">
    <property type="entry name" value="CPSF2-like_MBL-fold"/>
    <property type="match status" value="1"/>
</dbReference>
<dbReference type="Pfam" id="PF07521">
    <property type="entry name" value="RMMBL"/>
    <property type="match status" value="1"/>
</dbReference>
<evidence type="ECO:0000256" key="3">
    <source>
        <dbReference type="ARBA" id="ARBA00022664"/>
    </source>
</evidence>
<keyword evidence="5 6" id="KW-0539">Nucleus</keyword>
<protein>
    <recommendedName>
        <fullName evidence="6">Cleavage and polyadenylation specificity factor subunit 2</fullName>
    </recommendedName>
    <alternativeName>
        <fullName evidence="6">Cleavage and polyadenylation specificity factor 100 kDa subunit</fullName>
    </alternativeName>
</protein>
<feature type="compositionally biased region" description="Basic and acidic residues" evidence="7">
    <location>
        <begin position="453"/>
        <end position="465"/>
    </location>
</feature>
<organism evidence="10 11">
    <name type="scientific">Bugula neritina</name>
    <name type="common">Brown bryozoan</name>
    <name type="synonym">Sertularia neritina</name>
    <dbReference type="NCBI Taxonomy" id="10212"/>
    <lineage>
        <taxon>Eukaryota</taxon>
        <taxon>Metazoa</taxon>
        <taxon>Spiralia</taxon>
        <taxon>Lophotrochozoa</taxon>
        <taxon>Bryozoa</taxon>
        <taxon>Gymnolaemata</taxon>
        <taxon>Cheilostomatida</taxon>
        <taxon>Flustrina</taxon>
        <taxon>Buguloidea</taxon>
        <taxon>Bugulidae</taxon>
        <taxon>Bugula</taxon>
    </lineage>
</organism>
<keyword evidence="3 6" id="KW-0507">mRNA processing</keyword>
<evidence type="ECO:0000256" key="4">
    <source>
        <dbReference type="ARBA" id="ARBA00022884"/>
    </source>
</evidence>
<comment type="similarity">
    <text evidence="2 6">Belongs to the metallo-beta-lactamase superfamily. RNA-metabolizing metallo-beta-lactamase-like family. CPSF2/YSH1 subfamily.</text>
</comment>
<feature type="domain" description="Beta-Casp" evidence="9">
    <location>
        <begin position="267"/>
        <end position="392"/>
    </location>
</feature>
<keyword evidence="4 6" id="KW-0694">RNA-binding</keyword>
<evidence type="ECO:0000256" key="7">
    <source>
        <dbReference type="SAM" id="MobiDB-lite"/>
    </source>
</evidence>
<comment type="caution">
    <text evidence="10">The sequence shown here is derived from an EMBL/GenBank/DDBJ whole genome shotgun (WGS) entry which is preliminary data.</text>
</comment>
<evidence type="ECO:0000259" key="9">
    <source>
        <dbReference type="SMART" id="SM01027"/>
    </source>
</evidence>
<feature type="signal peptide" evidence="8">
    <location>
        <begin position="1"/>
        <end position="18"/>
    </location>
</feature>
<evidence type="ECO:0000256" key="8">
    <source>
        <dbReference type="SAM" id="SignalP"/>
    </source>
</evidence>
<dbReference type="Proteomes" id="UP000593567">
    <property type="component" value="Unassembled WGS sequence"/>
</dbReference>
<reference evidence="10" key="1">
    <citation type="submission" date="2020-06" db="EMBL/GenBank/DDBJ databases">
        <title>Draft genome of Bugula neritina, a colonial animal packing powerful symbionts and potential medicines.</title>
        <authorList>
            <person name="Rayko M."/>
        </authorList>
    </citation>
    <scope>NUCLEOTIDE SEQUENCE [LARGE SCALE GENOMIC DNA]</scope>
    <source>
        <strain evidence="10">Kwan_BN1</strain>
    </source>
</reference>
<dbReference type="InterPro" id="IPR022712">
    <property type="entry name" value="Beta_Casp"/>
</dbReference>
<keyword evidence="8" id="KW-0732">Signal</keyword>
<feature type="region of interest" description="Disordered" evidence="7">
    <location>
        <begin position="423"/>
        <end position="465"/>
    </location>
</feature>
<dbReference type="SUPFAM" id="SSF56281">
    <property type="entry name" value="Metallo-hydrolase/oxidoreductase"/>
    <property type="match status" value="1"/>
</dbReference>
<dbReference type="InterPro" id="IPR036866">
    <property type="entry name" value="RibonucZ/Hydroxyglut_hydro"/>
</dbReference>
<dbReference type="PANTHER" id="PTHR45922">
    <property type="entry name" value="CLEAVAGE AND POLYADENYLATION SPECIFICITY FACTOR SUBUNIT 2"/>
    <property type="match status" value="1"/>
</dbReference>
<feature type="compositionally biased region" description="Basic and acidic residues" evidence="7">
    <location>
        <begin position="423"/>
        <end position="437"/>
    </location>
</feature>
<comment type="subcellular location">
    <subcellularLocation>
        <location evidence="1 6">Nucleus</location>
    </subcellularLocation>
</comment>
<proteinExistence type="inferred from homology"/>
<dbReference type="PANTHER" id="PTHR45922:SF1">
    <property type="entry name" value="CLEAVAGE AND POLYADENYLATION SPECIFICITY FACTOR SUBUNIT 2"/>
    <property type="match status" value="1"/>
</dbReference>
<dbReference type="InterPro" id="IPR035639">
    <property type="entry name" value="CPSF2_MBL"/>
</dbReference>
<feature type="compositionally biased region" description="Acidic residues" evidence="7">
    <location>
        <begin position="438"/>
        <end position="452"/>
    </location>
</feature>